<feature type="compositionally biased region" description="Low complexity" evidence="8">
    <location>
        <begin position="495"/>
        <end position="510"/>
    </location>
</feature>
<feature type="compositionally biased region" description="Basic and acidic residues" evidence="8">
    <location>
        <begin position="30"/>
        <end position="41"/>
    </location>
</feature>
<evidence type="ECO:0000313" key="11">
    <source>
        <dbReference type="Proteomes" id="UP001201163"/>
    </source>
</evidence>
<evidence type="ECO:0000313" key="10">
    <source>
        <dbReference type="EMBL" id="KAH8990536.1"/>
    </source>
</evidence>
<feature type="compositionally biased region" description="Basic and acidic residues" evidence="8">
    <location>
        <begin position="1"/>
        <end position="12"/>
    </location>
</feature>
<organism evidence="10 11">
    <name type="scientific">Lactarius akahatsu</name>
    <dbReference type="NCBI Taxonomy" id="416441"/>
    <lineage>
        <taxon>Eukaryota</taxon>
        <taxon>Fungi</taxon>
        <taxon>Dikarya</taxon>
        <taxon>Basidiomycota</taxon>
        <taxon>Agaricomycotina</taxon>
        <taxon>Agaricomycetes</taxon>
        <taxon>Russulales</taxon>
        <taxon>Russulaceae</taxon>
        <taxon>Lactarius</taxon>
    </lineage>
</organism>
<dbReference type="AlphaFoldDB" id="A0AAD4LKC5"/>
<proteinExistence type="predicted"/>
<feature type="compositionally biased region" description="Basic and acidic residues" evidence="8">
    <location>
        <begin position="418"/>
        <end position="429"/>
    </location>
</feature>
<feature type="compositionally biased region" description="Low complexity" evidence="8">
    <location>
        <begin position="517"/>
        <end position="538"/>
    </location>
</feature>
<dbReference type="GO" id="GO:0005643">
    <property type="term" value="C:nuclear pore"/>
    <property type="evidence" value="ECO:0007669"/>
    <property type="project" value="UniProtKB-SubCell"/>
</dbReference>
<evidence type="ECO:0000256" key="8">
    <source>
        <dbReference type="SAM" id="MobiDB-lite"/>
    </source>
</evidence>
<dbReference type="EMBL" id="JAKELL010000030">
    <property type="protein sequence ID" value="KAH8990536.1"/>
    <property type="molecule type" value="Genomic_DNA"/>
</dbReference>
<feature type="compositionally biased region" description="Low complexity" evidence="8">
    <location>
        <begin position="319"/>
        <end position="351"/>
    </location>
</feature>
<dbReference type="InterPro" id="IPR011993">
    <property type="entry name" value="PH-like_dom_sf"/>
</dbReference>
<dbReference type="GO" id="GO:0051028">
    <property type="term" value="P:mRNA transport"/>
    <property type="evidence" value="ECO:0007669"/>
    <property type="project" value="UniProtKB-KW"/>
</dbReference>
<gene>
    <name evidence="10" type="ORF">EDB92DRAFT_1946488</name>
</gene>
<sequence>MKRGADRQISKDDDLDNEIEEAQTGLQMAKESDLARREIKGLPKRKNPLAQSGLPPVTSATPAAAPKFGYFSGFGATSSATTPFTFAPSAPAGQPQEPAEASQSSAPAVAESASNATKKFASFLGPSSTAGAKPAVPSSDSPKPDASGDTDEVALKYYTSLRGLNTSFLSAVSKAIDSDPFVDVVDLLEQYKKHRISVQTEYDGKSSQSITRSAPSAASKPVSSAAPLSFGKPATSTPAAMPVPPSSFAGFPAMSTTASSTSPAPGTGFTPSPAASGAGSSFGFPSVPPASSDTKPSVASSSPFGAFTAAPSLSSSKPGFSFGTSTATSTTSSASPFGSSQPSSGTSLFGSPPKSSTFFGPDSKSSSAEGKEKEKDKPASNAFGSAPFTLSIPPGTKLFGDTASSSSSSSSSIFGAKSTEKDKEKEKDTSSPPSSVFGATTFGSPAKPSSSPFAGFGSAASTATPAQFVFGVAAGGAGEGTPSPKAGSVGFSFGSPSRASSQTAAPAAPSSGGGLGFSFSSAPPATSGATAASTPASTNLEVPSSTSRADTPATEGTQEDGLARTLSPGLPGGEGDAEGEGEEDEETTYTVKAKVYKFTTDNEGAPSWAEMGIGMLRLKKHKVTNARRVILRSSTTGKIIINFRIYAGLRPKRNAKAVAFTGHITSPDKETQTVQYRLRVGTEATATEMAEAIEREVRLVQAEAS</sequence>
<feature type="compositionally biased region" description="Polar residues" evidence="8">
    <location>
        <begin position="539"/>
        <end position="549"/>
    </location>
</feature>
<dbReference type="SUPFAM" id="SSF50729">
    <property type="entry name" value="PH domain-like"/>
    <property type="match status" value="1"/>
</dbReference>
<reference evidence="10" key="1">
    <citation type="submission" date="2022-01" db="EMBL/GenBank/DDBJ databases">
        <title>Comparative genomics reveals a dynamic genome evolution in the ectomycorrhizal milk-cap (Lactarius) mushrooms.</title>
        <authorList>
            <consortium name="DOE Joint Genome Institute"/>
            <person name="Lebreton A."/>
            <person name="Tang N."/>
            <person name="Kuo A."/>
            <person name="LaButti K."/>
            <person name="Drula E."/>
            <person name="Barry K."/>
            <person name="Clum A."/>
            <person name="Lipzen A."/>
            <person name="Mousain D."/>
            <person name="Ng V."/>
            <person name="Wang R."/>
            <person name="Wang X."/>
            <person name="Dai Y."/>
            <person name="Henrissat B."/>
            <person name="Grigoriev I.V."/>
            <person name="Guerin-Laguette A."/>
            <person name="Yu F."/>
            <person name="Martin F.M."/>
        </authorList>
    </citation>
    <scope>NUCLEOTIDE SEQUENCE</scope>
    <source>
        <strain evidence="10">QP</strain>
    </source>
</reference>
<dbReference type="SMART" id="SM00160">
    <property type="entry name" value="RanBD"/>
    <property type="match status" value="1"/>
</dbReference>
<feature type="region of interest" description="Disordered" evidence="8">
    <location>
        <begin position="254"/>
        <end position="458"/>
    </location>
</feature>
<feature type="compositionally biased region" description="Acidic residues" evidence="8">
    <location>
        <begin position="575"/>
        <end position="587"/>
    </location>
</feature>
<dbReference type="PROSITE" id="PS50196">
    <property type="entry name" value="RANBD1"/>
    <property type="match status" value="1"/>
</dbReference>
<dbReference type="GO" id="GO:0015031">
    <property type="term" value="P:protein transport"/>
    <property type="evidence" value="ECO:0007669"/>
    <property type="project" value="UniProtKB-KW"/>
</dbReference>
<evidence type="ECO:0000256" key="3">
    <source>
        <dbReference type="ARBA" id="ARBA00022816"/>
    </source>
</evidence>
<feature type="domain" description="RanBD1" evidence="9">
    <location>
        <begin position="565"/>
        <end position="702"/>
    </location>
</feature>
<feature type="compositionally biased region" description="Low complexity" evidence="8">
    <location>
        <begin position="213"/>
        <end position="226"/>
    </location>
</feature>
<feature type="compositionally biased region" description="Polar residues" evidence="8">
    <location>
        <begin position="199"/>
        <end position="212"/>
    </location>
</feature>
<dbReference type="InterPro" id="IPR015007">
    <property type="entry name" value="NUP2/50/61"/>
</dbReference>
<evidence type="ECO:0000256" key="4">
    <source>
        <dbReference type="ARBA" id="ARBA00022927"/>
    </source>
</evidence>
<feature type="compositionally biased region" description="Basic and acidic residues" evidence="8">
    <location>
        <begin position="369"/>
        <end position="378"/>
    </location>
</feature>
<dbReference type="InterPro" id="IPR000156">
    <property type="entry name" value="Ran_bind_dom"/>
</dbReference>
<dbReference type="PANTHER" id="PTHR38697:SF1">
    <property type="entry name" value="NUCLEAR PORE COMPLEX PROTEIN SIMILAR TO S. CEREVISIAE NUP2 (EUROFUNG)"/>
    <property type="match status" value="1"/>
</dbReference>
<evidence type="ECO:0000256" key="1">
    <source>
        <dbReference type="ARBA" id="ARBA00004567"/>
    </source>
</evidence>
<feature type="compositionally biased region" description="Low complexity" evidence="8">
    <location>
        <begin position="449"/>
        <end position="458"/>
    </location>
</feature>
<evidence type="ECO:0000256" key="2">
    <source>
        <dbReference type="ARBA" id="ARBA00022448"/>
    </source>
</evidence>
<feature type="region of interest" description="Disordered" evidence="8">
    <location>
        <begin position="82"/>
        <end position="111"/>
    </location>
</feature>
<comment type="caution">
    <text evidence="10">The sequence shown here is derived from an EMBL/GenBank/DDBJ whole genome shotgun (WGS) entry which is preliminary data.</text>
</comment>
<keyword evidence="3" id="KW-0509">mRNA transport</keyword>
<dbReference type="Pfam" id="PF00638">
    <property type="entry name" value="Ran_BP1"/>
    <property type="match status" value="1"/>
</dbReference>
<feature type="compositionally biased region" description="Polar residues" evidence="8">
    <location>
        <begin position="432"/>
        <end position="443"/>
    </location>
</feature>
<feature type="region of interest" description="Disordered" evidence="8">
    <location>
        <begin position="473"/>
        <end position="588"/>
    </location>
</feature>
<accession>A0AAD4LKC5</accession>
<evidence type="ECO:0000256" key="5">
    <source>
        <dbReference type="ARBA" id="ARBA00023010"/>
    </source>
</evidence>
<keyword evidence="11" id="KW-1185">Reference proteome</keyword>
<keyword evidence="5" id="KW-0811">Translocation</keyword>
<dbReference type="CDD" id="cd13170">
    <property type="entry name" value="RanBD_NUP50"/>
    <property type="match status" value="1"/>
</dbReference>
<dbReference type="PANTHER" id="PTHR38697">
    <property type="entry name" value="NUCLEAR PORE COMPLEX PROTEIN SIMILAR TO S. CEREVISIAE NUP2 (EUROFUNG)"/>
    <property type="match status" value="1"/>
</dbReference>
<dbReference type="Proteomes" id="UP001201163">
    <property type="component" value="Unassembled WGS sequence"/>
</dbReference>
<keyword evidence="6" id="KW-0906">Nuclear pore complex</keyword>
<feature type="region of interest" description="Disordered" evidence="8">
    <location>
        <begin position="199"/>
        <end position="226"/>
    </location>
</feature>
<protein>
    <recommendedName>
        <fullName evidence="9">RanBD1 domain-containing protein</fullName>
    </recommendedName>
</protein>
<dbReference type="Gene3D" id="2.30.29.30">
    <property type="entry name" value="Pleckstrin-homology domain (PH domain)/Phosphotyrosine-binding domain (PTB)"/>
    <property type="match status" value="1"/>
</dbReference>
<feature type="compositionally biased region" description="Polar residues" evidence="8">
    <location>
        <begin position="293"/>
        <end position="303"/>
    </location>
</feature>
<evidence type="ECO:0000259" key="9">
    <source>
        <dbReference type="PROSITE" id="PS50196"/>
    </source>
</evidence>
<keyword evidence="4" id="KW-0653">Protein transport</keyword>
<evidence type="ECO:0000256" key="6">
    <source>
        <dbReference type="ARBA" id="ARBA00023132"/>
    </source>
</evidence>
<keyword evidence="7" id="KW-0539">Nucleus</keyword>
<feature type="region of interest" description="Disordered" evidence="8">
    <location>
        <begin position="1"/>
        <end position="62"/>
    </location>
</feature>
<dbReference type="Pfam" id="PF08911">
    <property type="entry name" value="NUP50"/>
    <property type="match status" value="1"/>
</dbReference>
<feature type="region of interest" description="Disordered" evidence="8">
    <location>
        <begin position="123"/>
        <end position="150"/>
    </location>
</feature>
<name>A0AAD4LKC5_9AGAM</name>
<comment type="subcellular location">
    <subcellularLocation>
        <location evidence="1">Nucleus</location>
        <location evidence="1">Nuclear pore complex</location>
    </subcellularLocation>
</comment>
<evidence type="ECO:0000256" key="7">
    <source>
        <dbReference type="ARBA" id="ARBA00023242"/>
    </source>
</evidence>
<feature type="compositionally biased region" description="Low complexity" evidence="8">
    <location>
        <begin position="255"/>
        <end position="292"/>
    </location>
</feature>
<dbReference type="InterPro" id="IPR053074">
    <property type="entry name" value="NPC_Nucleoporin"/>
</dbReference>
<keyword evidence="2" id="KW-0813">Transport</keyword>